<evidence type="ECO:0000256" key="2">
    <source>
        <dbReference type="ARBA" id="ARBA00022438"/>
    </source>
</evidence>
<feature type="binding site" evidence="8">
    <location>
        <position position="168"/>
    </location>
    <ligand>
        <name>Zn(2+)</name>
        <dbReference type="ChEBI" id="CHEBI:29105"/>
        <label>2</label>
    </ligand>
</feature>
<dbReference type="PANTHER" id="PTHR32481">
    <property type="entry name" value="AMINOPEPTIDASE"/>
    <property type="match status" value="1"/>
</dbReference>
<evidence type="ECO:0000256" key="6">
    <source>
        <dbReference type="PIRNR" id="PIRNR001123"/>
    </source>
</evidence>
<organism evidence="9 11">
    <name type="scientific">Geotoga petraea</name>
    <dbReference type="NCBI Taxonomy" id="28234"/>
    <lineage>
        <taxon>Bacteria</taxon>
        <taxon>Thermotogati</taxon>
        <taxon>Thermotogota</taxon>
        <taxon>Thermotogae</taxon>
        <taxon>Petrotogales</taxon>
        <taxon>Petrotogaceae</taxon>
        <taxon>Geotoga</taxon>
    </lineage>
</organism>
<dbReference type="Gene3D" id="2.40.30.40">
    <property type="entry name" value="Peptidase M42, domain 2"/>
    <property type="match status" value="1"/>
</dbReference>
<dbReference type="GO" id="GO:0004177">
    <property type="term" value="F:aminopeptidase activity"/>
    <property type="evidence" value="ECO:0007669"/>
    <property type="project" value="UniProtKB-UniRule"/>
</dbReference>
<dbReference type="AlphaFoldDB" id="A0A1G6MQ50"/>
<keyword evidence="11" id="KW-1185">Reference proteome</keyword>
<comment type="cofactor">
    <cofactor evidence="8">
        <name>a divalent metal cation</name>
        <dbReference type="ChEBI" id="CHEBI:60240"/>
    </cofactor>
    <text evidence="8">Binds 2 divalent metal cations per subunit.</text>
</comment>
<dbReference type="PIRSF" id="PIRSF001123">
    <property type="entry name" value="PepA_GA"/>
    <property type="match status" value="1"/>
</dbReference>
<dbReference type="RefSeq" id="WP_091403900.1">
    <property type="nucleotide sequence ID" value="NZ_FMYV01000005.1"/>
</dbReference>
<feature type="binding site" evidence="8">
    <location>
        <position position="199"/>
    </location>
    <ligand>
        <name>Zn(2+)</name>
        <dbReference type="ChEBI" id="CHEBI:29105"/>
        <label>2</label>
    </ligand>
</feature>
<dbReference type="Proteomes" id="UP000297288">
    <property type="component" value="Unassembled WGS sequence"/>
</dbReference>
<evidence type="ECO:0000313" key="10">
    <source>
        <dbReference type="EMBL" id="TGG87393.1"/>
    </source>
</evidence>
<keyword evidence="4 8" id="KW-0479">Metal-binding</keyword>
<name>A0A1G6MQ50_9BACT</name>
<gene>
    <name evidence="10" type="ORF">E4650_08810</name>
    <name evidence="9" type="ORF">SAMN04488588_1332</name>
</gene>
<feature type="binding site" evidence="8">
    <location>
        <position position="308"/>
    </location>
    <ligand>
        <name>Zn(2+)</name>
        <dbReference type="ChEBI" id="CHEBI:29105"/>
        <label>2</label>
    </ligand>
</feature>
<reference evidence="9 11" key="1">
    <citation type="submission" date="2016-10" db="EMBL/GenBank/DDBJ databases">
        <authorList>
            <person name="de Groot N.N."/>
        </authorList>
    </citation>
    <scope>NUCLEOTIDE SEQUENCE [LARGE SCALE GENOMIC DNA]</scope>
    <source>
        <strain evidence="9 11">WG14</strain>
    </source>
</reference>
<dbReference type="EMBL" id="FMYV01000005">
    <property type="protein sequence ID" value="SDC57357.1"/>
    <property type="molecule type" value="Genomic_DNA"/>
</dbReference>
<dbReference type="GO" id="GO:0046872">
    <property type="term" value="F:metal ion binding"/>
    <property type="evidence" value="ECO:0007669"/>
    <property type="project" value="UniProtKB-UniRule"/>
</dbReference>
<evidence type="ECO:0000313" key="9">
    <source>
        <dbReference type="EMBL" id="SDC57357.1"/>
    </source>
</evidence>
<keyword evidence="2" id="KW-0031">Aminopeptidase</keyword>
<dbReference type="Pfam" id="PF05343">
    <property type="entry name" value="Peptidase_M42"/>
    <property type="match status" value="1"/>
</dbReference>
<dbReference type="STRING" id="28234.SAMN04488588_1332"/>
<comment type="similarity">
    <text evidence="1 6">Belongs to the peptidase M42 family.</text>
</comment>
<dbReference type="Gene3D" id="3.40.630.10">
    <property type="entry name" value="Zn peptidases"/>
    <property type="match status" value="1"/>
</dbReference>
<keyword evidence="5" id="KW-0378">Hydrolase</keyword>
<proteinExistence type="inferred from homology"/>
<feature type="binding site" evidence="8">
    <location>
        <position position="221"/>
    </location>
    <ligand>
        <name>Zn(2+)</name>
        <dbReference type="ChEBI" id="CHEBI:29105"/>
        <label>1</label>
    </ligand>
</feature>
<dbReference type="InterPro" id="IPR051464">
    <property type="entry name" value="Peptidase_M42_aminopept"/>
</dbReference>
<dbReference type="Proteomes" id="UP000199322">
    <property type="component" value="Unassembled WGS sequence"/>
</dbReference>
<dbReference type="SUPFAM" id="SSF101821">
    <property type="entry name" value="Aminopeptidase/glucanase lid domain"/>
    <property type="match status" value="1"/>
</dbReference>
<feature type="active site" description="Proton acceptor" evidence="7">
    <location>
        <position position="198"/>
    </location>
</feature>
<dbReference type="OrthoDB" id="48055at2"/>
<evidence type="ECO:0000313" key="11">
    <source>
        <dbReference type="Proteomes" id="UP000199322"/>
    </source>
</evidence>
<feature type="binding site" evidence="8">
    <location>
        <position position="61"/>
    </location>
    <ligand>
        <name>Zn(2+)</name>
        <dbReference type="ChEBI" id="CHEBI:29105"/>
        <label>1</label>
    </ligand>
</feature>
<dbReference type="SUPFAM" id="SSF53187">
    <property type="entry name" value="Zn-dependent exopeptidases"/>
    <property type="match status" value="1"/>
</dbReference>
<protein>
    <submittedName>
        <fullName evidence="9">Endoglucanase</fullName>
    </submittedName>
    <submittedName>
        <fullName evidence="10">M42 family peptidase</fullName>
    </submittedName>
</protein>
<dbReference type="GO" id="GO:0006508">
    <property type="term" value="P:proteolysis"/>
    <property type="evidence" value="ECO:0007669"/>
    <property type="project" value="UniProtKB-KW"/>
</dbReference>
<keyword evidence="3" id="KW-0645">Protease</keyword>
<evidence type="ECO:0000256" key="4">
    <source>
        <dbReference type="ARBA" id="ARBA00022723"/>
    </source>
</evidence>
<accession>A0A1G6MQ50</accession>
<evidence type="ECO:0000256" key="5">
    <source>
        <dbReference type="ARBA" id="ARBA00022801"/>
    </source>
</evidence>
<dbReference type="InterPro" id="IPR023367">
    <property type="entry name" value="Peptidase_M42_dom2"/>
</dbReference>
<sequence length="334" mass="36890">MKELIKKITEIYSPSGREDEIREFIKSEIKDHVDEIKIDKLGNLIAIKKGTSDKTVLFDGHMDEIGLVVTHITDNGFLKVDAVGGQNPLNLVGTQFQFNGNIGVVGIEGETTKELRENHSHLNLDVLFVDIGAKTREEAEKMAPIGTFGTYATGFHDLGDHLVSKAMDDRIACATMIQSIKEMDKPKNNVIFAFTVQEEVGIVGASVASYDYDVDMAIAIDVTKALDTPKAIKRMNMKLGDGPCIKIKDNATISDRNVVEFIKNAAIEEKIPYQFEVLFGGGTNAMGYQRTKSGIPVCTISIATRYIHSPHEMVSYEDVKNTVKMIKAISNKEM</sequence>
<feature type="binding site" evidence="8">
    <location>
        <position position="168"/>
    </location>
    <ligand>
        <name>Zn(2+)</name>
        <dbReference type="ChEBI" id="CHEBI:29105"/>
        <label>1</label>
    </ligand>
</feature>
<evidence type="ECO:0000256" key="7">
    <source>
        <dbReference type="PIRSR" id="PIRSR001123-1"/>
    </source>
</evidence>
<evidence type="ECO:0000256" key="3">
    <source>
        <dbReference type="ARBA" id="ARBA00022670"/>
    </source>
</evidence>
<evidence type="ECO:0000256" key="8">
    <source>
        <dbReference type="PIRSR" id="PIRSR001123-2"/>
    </source>
</evidence>
<dbReference type="EMBL" id="SRME01000005">
    <property type="protein sequence ID" value="TGG87393.1"/>
    <property type="molecule type" value="Genomic_DNA"/>
</dbReference>
<reference evidence="10 12" key="2">
    <citation type="submission" date="2019-04" db="EMBL/GenBank/DDBJ databases">
        <title>Draft genome sequence data and analysis of a Fermenting Bacterium, Geotoga petraea strain HO-Geo1, isolated from heavy-oil petroleum reservoir in Russia.</title>
        <authorList>
            <person name="Grouzdev D.S."/>
            <person name="Semenova E.M."/>
            <person name="Sokolova D.S."/>
            <person name="Tourova T.P."/>
            <person name="Poltaraus A.B."/>
            <person name="Nazina T.N."/>
        </authorList>
    </citation>
    <scope>NUCLEOTIDE SEQUENCE [LARGE SCALE GENOMIC DNA]</scope>
    <source>
        <strain evidence="10 12">HO-Geo1</strain>
    </source>
</reference>
<evidence type="ECO:0000256" key="1">
    <source>
        <dbReference type="ARBA" id="ARBA00006272"/>
    </source>
</evidence>
<evidence type="ECO:0000313" key="12">
    <source>
        <dbReference type="Proteomes" id="UP000297288"/>
    </source>
</evidence>
<dbReference type="PANTHER" id="PTHR32481:SF9">
    <property type="entry name" value="ENDOGLUCANASE"/>
    <property type="match status" value="1"/>
</dbReference>
<dbReference type="InterPro" id="IPR008007">
    <property type="entry name" value="Peptidase_M42"/>
</dbReference>